<evidence type="ECO:0000313" key="3">
    <source>
        <dbReference type="EMBL" id="QIH79027.1"/>
    </source>
</evidence>
<feature type="transmembrane region" description="Helical" evidence="1">
    <location>
        <begin position="5"/>
        <end position="23"/>
    </location>
</feature>
<feature type="transmembrane region" description="Helical" evidence="1">
    <location>
        <begin position="29"/>
        <end position="45"/>
    </location>
</feature>
<keyword evidence="4" id="KW-1185">Reference proteome</keyword>
<protein>
    <submittedName>
        <fullName evidence="2">Uncharacterized protein</fullName>
    </submittedName>
</protein>
<dbReference type="EMBL" id="CP021059">
    <property type="protein sequence ID" value="ARQ07668.1"/>
    <property type="molecule type" value="Genomic_DNA"/>
</dbReference>
<sequence length="68" mass="7746">MKFKFAIIGITALLIVMYVMHVIESGFDILPLLGIIAVAAFLFWVDHKLERPVTKQSIKKTIKETTKK</sequence>
<dbReference type="RefSeq" id="WP_041636165.1">
    <property type="nucleotide sequence ID" value="NZ_CBCRZA010000007.1"/>
</dbReference>
<reference evidence="2 4" key="1">
    <citation type="journal article" date="2017" name="Int. J. Syst. Evol. Microbiol.">
        <title>Macrococcus canis sp. nov., a skin bacterium associated with infections in dogs.</title>
        <authorList>
            <person name="Gobeli Brawand S."/>
            <person name="Cotting K."/>
            <person name="Gomez-Sanz E."/>
            <person name="Collaud A."/>
            <person name="Thomann A."/>
            <person name="Brodard I."/>
            <person name="Rodriguez-Campos S."/>
            <person name="Strauss C."/>
            <person name="Perreten V."/>
        </authorList>
    </citation>
    <scope>NUCLEOTIDE SEQUENCE [LARGE SCALE GENOMIC DNA]</scope>
    <source>
        <strain evidence="2 4">KM45013</strain>
    </source>
</reference>
<keyword evidence="1" id="KW-0812">Transmembrane</keyword>
<proteinExistence type="predicted"/>
<dbReference type="Proteomes" id="UP000194154">
    <property type="component" value="Chromosome"/>
</dbReference>
<dbReference type="Proteomes" id="UP000501122">
    <property type="component" value="Chromosome"/>
</dbReference>
<reference evidence="3" key="3">
    <citation type="journal article" date="2020" name="Antimicrob. Agents Chemother.">
        <title>The novel macrolide resistance genes mef(D), msr(F) and msr(H) are present on resistance islands in Macrococcus canis, Macrococcus caseolyticus and Staphylococcus aureus.</title>
        <authorList>
            <person name="Schwendener S."/>
            <person name="Dona V."/>
            <person name="Perreten V."/>
        </authorList>
    </citation>
    <scope>NUCLEOTIDE SEQUENCE</scope>
    <source>
        <strain evidence="3">Epi0076A</strain>
    </source>
</reference>
<dbReference type="AlphaFoldDB" id="A0A1W7ADH7"/>
<keyword evidence="1" id="KW-1133">Transmembrane helix</keyword>
<dbReference type="EMBL" id="CP047363">
    <property type="protein sequence ID" value="QIH79027.1"/>
    <property type="molecule type" value="Genomic_DNA"/>
</dbReference>
<dbReference type="STRING" id="1855823.MCCS_20790"/>
<organism evidence="2 4">
    <name type="scientific">Macrococcoides canis</name>
    <dbReference type="NCBI Taxonomy" id="1855823"/>
    <lineage>
        <taxon>Bacteria</taxon>
        <taxon>Bacillati</taxon>
        <taxon>Bacillota</taxon>
        <taxon>Bacilli</taxon>
        <taxon>Bacillales</taxon>
        <taxon>Staphylococcaceae</taxon>
        <taxon>Macrococcoides</taxon>
    </lineage>
</organism>
<accession>A0A1W7ADH7</accession>
<evidence type="ECO:0000313" key="2">
    <source>
        <dbReference type="EMBL" id="ARQ07668.1"/>
    </source>
</evidence>
<keyword evidence="1" id="KW-0472">Membrane</keyword>
<evidence type="ECO:0000256" key="1">
    <source>
        <dbReference type="SAM" id="Phobius"/>
    </source>
</evidence>
<dbReference type="OrthoDB" id="2418269at2"/>
<dbReference type="GeneID" id="35296164"/>
<name>A0A1W7ADH7_9STAP</name>
<reference evidence="2" key="2">
    <citation type="submission" date="2017-04" db="EMBL/GenBank/DDBJ databases">
        <authorList>
            <person name="Afonso C.L."/>
            <person name="Miller P.J."/>
            <person name="Scott M.A."/>
            <person name="Spackman E."/>
            <person name="Goraichik I."/>
            <person name="Dimitrov K.M."/>
            <person name="Suarez D.L."/>
            <person name="Swayne D.E."/>
        </authorList>
    </citation>
    <scope>NUCLEOTIDE SEQUENCE</scope>
    <source>
        <strain evidence="2">KM45013</strain>
    </source>
</reference>
<gene>
    <name evidence="3" type="ORF">GTN30_10260</name>
    <name evidence="2" type="ORF">MCCS_20790</name>
</gene>
<dbReference type="KEGG" id="mcak:MCCS_20790"/>
<evidence type="ECO:0000313" key="4">
    <source>
        <dbReference type="Proteomes" id="UP000194154"/>
    </source>
</evidence>